<keyword evidence="2" id="KW-1185">Reference proteome</keyword>
<comment type="caution">
    <text evidence="1">The sequence shown here is derived from an EMBL/GenBank/DDBJ whole genome shotgun (WGS) entry which is preliminary data.</text>
</comment>
<protein>
    <submittedName>
        <fullName evidence="1">Uncharacterized protein</fullName>
    </submittedName>
</protein>
<dbReference type="EMBL" id="CAJZBQ010000005">
    <property type="protein sequence ID" value="CAG9311808.1"/>
    <property type="molecule type" value="Genomic_DNA"/>
</dbReference>
<gene>
    <name evidence="1" type="ORF">BSTOLATCC_MIC5068</name>
</gene>
<evidence type="ECO:0000313" key="1">
    <source>
        <dbReference type="EMBL" id="CAG9311808.1"/>
    </source>
</evidence>
<accession>A0AAU9I937</accession>
<organism evidence="1 2">
    <name type="scientific">Blepharisma stoltei</name>
    <dbReference type="NCBI Taxonomy" id="1481888"/>
    <lineage>
        <taxon>Eukaryota</taxon>
        <taxon>Sar</taxon>
        <taxon>Alveolata</taxon>
        <taxon>Ciliophora</taxon>
        <taxon>Postciliodesmatophora</taxon>
        <taxon>Heterotrichea</taxon>
        <taxon>Heterotrichida</taxon>
        <taxon>Blepharismidae</taxon>
        <taxon>Blepharisma</taxon>
    </lineage>
</organism>
<name>A0AAU9I937_9CILI</name>
<dbReference type="AlphaFoldDB" id="A0AAU9I937"/>
<reference evidence="1" key="1">
    <citation type="submission" date="2021-09" db="EMBL/GenBank/DDBJ databases">
        <authorList>
            <consortium name="AG Swart"/>
            <person name="Singh M."/>
            <person name="Singh A."/>
            <person name="Seah K."/>
            <person name="Emmerich C."/>
        </authorList>
    </citation>
    <scope>NUCLEOTIDE SEQUENCE</scope>
    <source>
        <strain evidence="1">ATCC30299</strain>
    </source>
</reference>
<evidence type="ECO:0000313" key="2">
    <source>
        <dbReference type="Proteomes" id="UP001162131"/>
    </source>
</evidence>
<dbReference type="Proteomes" id="UP001162131">
    <property type="component" value="Unassembled WGS sequence"/>
</dbReference>
<proteinExistence type="predicted"/>
<sequence>MFSYDDIDALHKKPLNFYQYKIDNTNIQEKIDISIETPRLPNPPPKEIAIQPQLKFPAFKPTGKIKRKNNSLPKKSKKPKLAAPLAVKTVPAASYNFLISQTQINAPSRQSSGKRLSTESRPSTFKGPLVQAFEYLIEDKSKEKITINVIDVKNLYGSHLVSGKVIETEIEKIKLGSIISLILGPDVNIEAKIVVSNPIIKNLKY</sequence>